<dbReference type="AlphaFoldDB" id="A0A433ULK5"/>
<dbReference type="Proteomes" id="UP000276103">
    <property type="component" value="Unassembled WGS sequence"/>
</dbReference>
<evidence type="ECO:0000313" key="1">
    <source>
        <dbReference type="EMBL" id="RUS94743.1"/>
    </source>
</evidence>
<accession>A0A433ULK5</accession>
<dbReference type="RefSeq" id="WP_127055297.1">
    <property type="nucleotide sequence ID" value="NZ_RSCM01000012.1"/>
</dbReference>
<sequence>MRTWGLNIDDYQRVIGKFSNSKRLIVEGKTDKCFLTILLDEFSQSTEKLPKPRIIPIDDINTIVKNDDSIKAFTVNVTGNRQKIERIHKNVKNLPKYENLVFFVDREFRYFTILINGNMKDRLKKHKVNGSLIWSRGHSIENYLFDFSVLRQPLRRLTDIEIFEDVINTFEENFYLVIALATAISMTLKECKKIQELENTIDWEIIEIKSLEVNIKVDDWKKRMCERKGLCNEIAENIISTYQNWYDKIKNNNLDIDVLRWLCHGHIGIKVILEAYRSCIGYCASLKIEEDILSQNQYSQKTIKELTKKIQISKENYIWEEFANWWADKAVRNECFYPIELLDKLGLQLPKK</sequence>
<name>A0A433ULK5_ANAVA</name>
<proteinExistence type="predicted"/>
<protein>
    <submittedName>
        <fullName evidence="1">Uncharacterized protein</fullName>
    </submittedName>
</protein>
<dbReference type="OrthoDB" id="494911at2"/>
<dbReference type="EMBL" id="RSCM01000012">
    <property type="protein sequence ID" value="RUS94743.1"/>
    <property type="molecule type" value="Genomic_DNA"/>
</dbReference>
<reference evidence="1 2" key="1">
    <citation type="journal article" date="2019" name="Genome Biol. Evol.">
        <title>Day and night: Metabolic profiles and evolutionary relationships of six axenic non-marine cyanobacteria.</title>
        <authorList>
            <person name="Will S.E."/>
            <person name="Henke P."/>
            <person name="Boedeker C."/>
            <person name="Huang S."/>
            <person name="Brinkmann H."/>
            <person name="Rohde M."/>
            <person name="Jarek M."/>
            <person name="Friedl T."/>
            <person name="Seufert S."/>
            <person name="Schumacher M."/>
            <person name="Overmann J."/>
            <person name="Neumann-Schaal M."/>
            <person name="Petersen J."/>
        </authorList>
    </citation>
    <scope>NUCLEOTIDE SEQUENCE [LARGE SCALE GENOMIC DNA]</scope>
    <source>
        <strain evidence="1 2">SAG 1403-4b</strain>
    </source>
</reference>
<organism evidence="1 2">
    <name type="scientific">Trichormus variabilis SAG 1403-4b</name>
    <dbReference type="NCBI Taxonomy" id="447716"/>
    <lineage>
        <taxon>Bacteria</taxon>
        <taxon>Bacillati</taxon>
        <taxon>Cyanobacteriota</taxon>
        <taxon>Cyanophyceae</taxon>
        <taxon>Nostocales</taxon>
        <taxon>Nostocaceae</taxon>
        <taxon>Trichormus</taxon>
    </lineage>
</organism>
<keyword evidence="2" id="KW-1185">Reference proteome</keyword>
<gene>
    <name evidence="1" type="ORF">DSM107003_34200</name>
</gene>
<comment type="caution">
    <text evidence="1">The sequence shown here is derived from an EMBL/GenBank/DDBJ whole genome shotgun (WGS) entry which is preliminary data.</text>
</comment>
<evidence type="ECO:0000313" key="2">
    <source>
        <dbReference type="Proteomes" id="UP000276103"/>
    </source>
</evidence>